<evidence type="ECO:0000313" key="5">
    <source>
        <dbReference type="Proteomes" id="UP000673552"/>
    </source>
</evidence>
<keyword evidence="3" id="KW-0472">Membrane</keyword>
<keyword evidence="3" id="KW-1133">Transmembrane helix</keyword>
<name>A0A836H2U1_9TRYP</name>
<dbReference type="RefSeq" id="XP_067175533.1">
    <property type="nucleotide sequence ID" value="XM_067320158.1"/>
</dbReference>
<comment type="caution">
    <text evidence="4">The sequence shown here is derived from an EMBL/GenBank/DDBJ whole genome shotgun (WGS) entry which is preliminary data.</text>
</comment>
<proteinExistence type="predicted"/>
<evidence type="ECO:0000313" key="4">
    <source>
        <dbReference type="EMBL" id="KAG5469360.1"/>
    </source>
</evidence>
<dbReference type="GeneID" id="92512670"/>
<feature type="compositionally biased region" description="Low complexity" evidence="2">
    <location>
        <begin position="126"/>
        <end position="143"/>
    </location>
</feature>
<evidence type="ECO:0000256" key="1">
    <source>
        <dbReference type="SAM" id="Coils"/>
    </source>
</evidence>
<feature type="coiled-coil region" evidence="1">
    <location>
        <begin position="48"/>
        <end position="94"/>
    </location>
</feature>
<dbReference type="EMBL" id="JAFEUZ010000033">
    <property type="protein sequence ID" value="KAG5469360.1"/>
    <property type="molecule type" value="Genomic_DNA"/>
</dbReference>
<reference evidence="5" key="2">
    <citation type="journal article" date="2021" name="Sci. Data">
        <title>Chromosome-scale genome sequencing, assembly and annotation of six genomes from subfamily Leishmaniinae.</title>
        <authorList>
            <person name="Almutairi H."/>
            <person name="Urbaniak M.D."/>
            <person name="Bates M.D."/>
            <person name="Jariyapan N."/>
            <person name="Kwakye-Nuako G."/>
            <person name="Thomaz Soccol V."/>
            <person name="Al-Salem W.S."/>
            <person name="Dillon R.J."/>
            <person name="Bates P.A."/>
            <person name="Gatherer D."/>
        </authorList>
    </citation>
    <scope>NUCLEOTIDE SEQUENCE [LARGE SCALE GENOMIC DNA]</scope>
</reference>
<dbReference type="AlphaFoldDB" id="A0A836H2U1"/>
<feature type="transmembrane region" description="Helical" evidence="3">
    <location>
        <begin position="12"/>
        <end position="35"/>
    </location>
</feature>
<sequence length="316" mass="34121">MSSSLILIHGEYGNGMLALTLAAATFVGYAGSVYWERTVAPRLIRSRELALEREIAKLEREAEEICTTANLYEHSRLTRKALRLRQELQAERRKRLAYECSVARVVSTLLRCVTFALEASQPMGVADAGTAASGPASTTRAGSKQSSLPDPSCTIATPSSMETDRAESSLTALRRRRVLGESAVNLLYYNAVTTVKYLLRFGSVLVLLYIVGDRRGPMAVPSLFEGPLQCSAAKVRASTLLNSFTHRTVTLFAPGSVTPPVENHGSGTPGSVVDVTRGRFAAATTCGDNQLCSSGDLLPWILACYLAAYLVLRVID</sequence>
<gene>
    <name evidence="4" type="ORF">LSCM1_02576</name>
</gene>
<reference evidence="5" key="1">
    <citation type="journal article" date="2021" name="Microbiol. Resour. Announc.">
        <title>LGAAP: Leishmaniinae Genome Assembly and Annotation Pipeline.</title>
        <authorList>
            <person name="Almutairi H."/>
            <person name="Urbaniak M.D."/>
            <person name="Bates M.D."/>
            <person name="Jariyapan N."/>
            <person name="Kwakye-Nuako G."/>
            <person name="Thomaz-Soccol V."/>
            <person name="Al-Salem W.S."/>
            <person name="Dillon R.J."/>
            <person name="Bates P.A."/>
            <person name="Gatherer D."/>
        </authorList>
    </citation>
    <scope>NUCLEOTIDE SEQUENCE [LARGE SCALE GENOMIC DNA]</scope>
</reference>
<evidence type="ECO:0000256" key="2">
    <source>
        <dbReference type="SAM" id="MobiDB-lite"/>
    </source>
</evidence>
<keyword evidence="5" id="KW-1185">Reference proteome</keyword>
<dbReference type="OrthoDB" id="266359at2759"/>
<protein>
    <submittedName>
        <fullName evidence="4">Uncharacterized protein</fullName>
    </submittedName>
</protein>
<feature type="compositionally biased region" description="Polar residues" evidence="2">
    <location>
        <begin position="144"/>
        <end position="161"/>
    </location>
</feature>
<organism evidence="4 5">
    <name type="scientific">Leishmania martiniquensis</name>
    <dbReference type="NCBI Taxonomy" id="1580590"/>
    <lineage>
        <taxon>Eukaryota</taxon>
        <taxon>Discoba</taxon>
        <taxon>Euglenozoa</taxon>
        <taxon>Kinetoplastea</taxon>
        <taxon>Metakinetoplastina</taxon>
        <taxon>Trypanosomatida</taxon>
        <taxon>Trypanosomatidae</taxon>
        <taxon>Leishmaniinae</taxon>
        <taxon>Leishmania</taxon>
    </lineage>
</organism>
<accession>A0A836H2U1</accession>
<keyword evidence="1" id="KW-0175">Coiled coil</keyword>
<dbReference type="SMR" id="A0A836H2U1"/>
<feature type="region of interest" description="Disordered" evidence="2">
    <location>
        <begin position="126"/>
        <end position="168"/>
    </location>
</feature>
<evidence type="ECO:0000256" key="3">
    <source>
        <dbReference type="SAM" id="Phobius"/>
    </source>
</evidence>
<keyword evidence="3" id="KW-0812">Transmembrane</keyword>
<dbReference type="KEGG" id="lmat:92512670"/>
<dbReference type="Proteomes" id="UP000673552">
    <property type="component" value="Unassembled WGS sequence"/>
</dbReference>